<feature type="transmembrane region" description="Helical" evidence="7">
    <location>
        <begin position="336"/>
        <end position="356"/>
    </location>
</feature>
<accession>A0A8B7ZTT8</accession>
<dbReference type="GO" id="GO:0016020">
    <property type="term" value="C:membrane"/>
    <property type="evidence" value="ECO:0007669"/>
    <property type="project" value="UniProtKB-SubCell"/>
</dbReference>
<feature type="transmembrane region" description="Helical" evidence="7">
    <location>
        <begin position="589"/>
        <end position="608"/>
    </location>
</feature>
<feature type="transmembrane region" description="Helical" evidence="7">
    <location>
        <begin position="752"/>
        <end position="773"/>
    </location>
</feature>
<feature type="transmembrane region" description="Helical" evidence="7">
    <location>
        <begin position="272"/>
        <end position="293"/>
    </location>
</feature>
<feature type="transmembrane region" description="Helical" evidence="7">
    <location>
        <begin position="566"/>
        <end position="583"/>
    </location>
</feature>
<feature type="transmembrane region" description="Helical" evidence="7">
    <location>
        <begin position="122"/>
        <end position="140"/>
    </location>
</feature>
<evidence type="ECO:0000256" key="3">
    <source>
        <dbReference type="ARBA" id="ARBA00022692"/>
    </source>
</evidence>
<evidence type="ECO:0000313" key="10">
    <source>
        <dbReference type="RefSeq" id="XP_022108487.1"/>
    </source>
</evidence>
<evidence type="ECO:0000259" key="8">
    <source>
        <dbReference type="Pfam" id="PF03600"/>
    </source>
</evidence>
<dbReference type="CDD" id="cd01116">
    <property type="entry name" value="P_permease"/>
    <property type="match status" value="1"/>
</dbReference>
<reference evidence="10" key="1">
    <citation type="submission" date="2025-08" db="UniProtKB">
        <authorList>
            <consortium name="RefSeq"/>
        </authorList>
    </citation>
    <scope>IDENTIFICATION</scope>
</reference>
<feature type="region of interest" description="Disordered" evidence="6">
    <location>
        <begin position="1"/>
        <end position="22"/>
    </location>
</feature>
<protein>
    <submittedName>
        <fullName evidence="10">P protein-like</fullName>
    </submittedName>
</protein>
<dbReference type="InterPro" id="IPR004680">
    <property type="entry name" value="Cit_transptr-like_dom"/>
</dbReference>
<keyword evidence="9" id="KW-1185">Reference proteome</keyword>
<evidence type="ECO:0000256" key="4">
    <source>
        <dbReference type="ARBA" id="ARBA00022989"/>
    </source>
</evidence>
<evidence type="ECO:0000256" key="6">
    <source>
        <dbReference type="SAM" id="MobiDB-lite"/>
    </source>
</evidence>
<dbReference type="OrthoDB" id="442352at2759"/>
<feature type="transmembrane region" description="Helical" evidence="7">
    <location>
        <begin position="368"/>
        <end position="386"/>
    </location>
</feature>
<name>A0A8B7ZTT8_ACAPL</name>
<dbReference type="AlphaFoldDB" id="A0A8B7ZTT8"/>
<dbReference type="GeneID" id="110988876"/>
<keyword evidence="2" id="KW-0813">Transport</keyword>
<feature type="domain" description="Citrate transporter-like" evidence="8">
    <location>
        <begin position="288"/>
        <end position="718"/>
    </location>
</feature>
<dbReference type="KEGG" id="aplc:110988876"/>
<comment type="subcellular location">
    <subcellularLocation>
        <location evidence="1">Membrane</location>
        <topology evidence="1">Multi-pass membrane protein</topology>
    </subcellularLocation>
</comment>
<dbReference type="RefSeq" id="XP_022108487.1">
    <property type="nucleotide sequence ID" value="XM_022252795.1"/>
</dbReference>
<evidence type="ECO:0000256" key="2">
    <source>
        <dbReference type="ARBA" id="ARBA00022448"/>
    </source>
</evidence>
<dbReference type="Pfam" id="PF03600">
    <property type="entry name" value="CitMHS"/>
    <property type="match status" value="1"/>
</dbReference>
<keyword evidence="3 7" id="KW-0812">Transmembrane</keyword>
<dbReference type="OMA" id="HHRIRDK"/>
<dbReference type="InterPro" id="IPR051475">
    <property type="entry name" value="Diverse_Ion_Transporter"/>
</dbReference>
<gene>
    <name evidence="10" type="primary">LOC110988876</name>
</gene>
<feature type="transmembrane region" description="Helical" evidence="7">
    <location>
        <begin position="300"/>
        <end position="316"/>
    </location>
</feature>
<evidence type="ECO:0000256" key="5">
    <source>
        <dbReference type="ARBA" id="ARBA00023136"/>
    </source>
</evidence>
<sequence>MSNDDEAEETSQPRVYSSSIPEDDILQTDFNETTQLLTDMKKKHRSIVSDSYNGNVVSNSTFTLGYSADLLTSDKKVTSNNLPAYKRIWVRLSNSSQGDRDTKESCFAKFTTKKAKQRWNNLKIALLLMLMIVVGVFFSLQEETDEIRAILPTSRTKSHILNISDINEARLDVLRLSVAGAFDTDLKNETQHLYCATVILARSSDGHAVKEFKYTLKDDEDVVNSTQMVEFTKKIELPWDNSPQDDTFYILVSTNTKHHTVITIRYLAMPHAAMYDVIYAGVILLAVYVLIGFDLVHRTVAAMLGSFAVLATAAALNERPPLDKVMTWVDYETLALLWGMMTLVAIFSETGFFDYCALKAYKIAQGKIWILIGILCLFSGGISSVLDNVTTVLLLTPVTIRLCEVLELDPKYVLIAEVMFSNIGGTATAIGDPPNVIIVSNKGIKEAGIDFAEFTLHMFIGIIFCMLAGFLLLWLQYRKIELSVKDPPEKRELKREIEIWKQTATRLVVATKEEATVKKLLLQKVHQLEDSLKNHMVMVGELESSSTWRENLRELEKKYRITDRNLLIKCSIVLVSAIIAFFIQSVPSVHLNLGWTALLAATFLLVLADINDIENVMHRIEWATLVFFAALFVLMEGVTHLGLIDFIGGLVSALIMTVPKSAQLTVAIILLVWVSALASAFIDNIPFTTAMIPVILNLGNDPNLDLPLKPLVWSLAFGACLGGNGTLIGASANVVCAGIAEQHGCSYSFREFMRVGFPMMLVTSFVAMSYLLIAHSWAGWNY</sequence>
<dbReference type="GO" id="GO:0055085">
    <property type="term" value="P:transmembrane transport"/>
    <property type="evidence" value="ECO:0007669"/>
    <property type="project" value="InterPro"/>
</dbReference>
<feature type="transmembrane region" description="Helical" evidence="7">
    <location>
        <begin position="454"/>
        <end position="475"/>
    </location>
</feature>
<organism evidence="9 10">
    <name type="scientific">Acanthaster planci</name>
    <name type="common">Crown-of-thorns starfish</name>
    <dbReference type="NCBI Taxonomy" id="133434"/>
    <lineage>
        <taxon>Eukaryota</taxon>
        <taxon>Metazoa</taxon>
        <taxon>Echinodermata</taxon>
        <taxon>Eleutherozoa</taxon>
        <taxon>Asterozoa</taxon>
        <taxon>Asteroidea</taxon>
        <taxon>Valvatacea</taxon>
        <taxon>Valvatida</taxon>
        <taxon>Acanthasteridae</taxon>
        <taxon>Acanthaster</taxon>
    </lineage>
</organism>
<feature type="transmembrane region" description="Helical" evidence="7">
    <location>
        <begin position="620"/>
        <end position="635"/>
    </location>
</feature>
<evidence type="ECO:0000256" key="1">
    <source>
        <dbReference type="ARBA" id="ARBA00004141"/>
    </source>
</evidence>
<dbReference type="PANTHER" id="PTHR43568:SF1">
    <property type="entry name" value="P PROTEIN"/>
    <property type="match status" value="1"/>
</dbReference>
<keyword evidence="4 7" id="KW-1133">Transmembrane helix</keyword>
<dbReference type="PANTHER" id="PTHR43568">
    <property type="entry name" value="P PROTEIN"/>
    <property type="match status" value="1"/>
</dbReference>
<evidence type="ECO:0000256" key="7">
    <source>
        <dbReference type="SAM" id="Phobius"/>
    </source>
</evidence>
<proteinExistence type="predicted"/>
<evidence type="ECO:0000313" key="9">
    <source>
        <dbReference type="Proteomes" id="UP000694845"/>
    </source>
</evidence>
<feature type="compositionally biased region" description="Polar residues" evidence="6">
    <location>
        <begin position="10"/>
        <end position="20"/>
    </location>
</feature>
<dbReference type="Proteomes" id="UP000694845">
    <property type="component" value="Unplaced"/>
</dbReference>
<feature type="transmembrane region" description="Helical" evidence="7">
    <location>
        <begin position="670"/>
        <end position="696"/>
    </location>
</feature>
<keyword evidence="5 7" id="KW-0472">Membrane</keyword>